<name>A0A1X0RTB0_RHIZD</name>
<organism evidence="1 2">
    <name type="scientific">Rhizopus microsporus</name>
    <dbReference type="NCBI Taxonomy" id="58291"/>
    <lineage>
        <taxon>Eukaryota</taxon>
        <taxon>Fungi</taxon>
        <taxon>Fungi incertae sedis</taxon>
        <taxon>Mucoromycota</taxon>
        <taxon>Mucoromycotina</taxon>
        <taxon>Mucoromycetes</taxon>
        <taxon>Mucorales</taxon>
        <taxon>Mucorineae</taxon>
        <taxon>Rhizopodaceae</taxon>
        <taxon>Rhizopus</taxon>
    </lineage>
</organism>
<gene>
    <name evidence="1" type="ORF">BCV71DRAFT_237687</name>
</gene>
<proteinExistence type="predicted"/>
<dbReference type="AlphaFoldDB" id="A0A1X0RTB0"/>
<evidence type="ECO:0000313" key="1">
    <source>
        <dbReference type="EMBL" id="ORE15272.1"/>
    </source>
</evidence>
<dbReference type="Proteomes" id="UP000242381">
    <property type="component" value="Unassembled WGS sequence"/>
</dbReference>
<accession>A0A1X0RTB0</accession>
<sequence>MASFSLFEAYLKHTTNVHIYFESVRDMSPMFSLQQIRMTRIQFKNTPENKGTLLKMLKRHQHNITSFSLKLGLSNRDRTAWIEDIFITCTQMKAFHYLAKTRFKTPSQAAIDLNVPLNSIVDNLTLKVYAVEGRPLVGYLRLLPSVHSVNINTTYSSMYEDENEYAIGFLWYCESKLVHNKTKKCLEIIGRRVNLFYYLYYSRSTATWTFPNSLSQVGDIKNRNCPNYSL</sequence>
<protein>
    <submittedName>
        <fullName evidence="1">Uncharacterized protein</fullName>
    </submittedName>
</protein>
<dbReference type="VEuPathDB" id="FungiDB:BCV72DRAFT_262842"/>
<evidence type="ECO:0000313" key="2">
    <source>
        <dbReference type="Proteomes" id="UP000242381"/>
    </source>
</evidence>
<dbReference type="EMBL" id="KV921431">
    <property type="protein sequence ID" value="ORE15272.1"/>
    <property type="molecule type" value="Genomic_DNA"/>
</dbReference>
<reference evidence="1 2" key="1">
    <citation type="journal article" date="2016" name="Proc. Natl. Acad. Sci. U.S.A.">
        <title>Lipid metabolic changes in an early divergent fungus govern the establishment of a mutualistic symbiosis with endobacteria.</title>
        <authorList>
            <person name="Lastovetsky O.A."/>
            <person name="Gaspar M.L."/>
            <person name="Mondo S.J."/>
            <person name="LaButti K.M."/>
            <person name="Sandor L."/>
            <person name="Grigoriev I.V."/>
            <person name="Henry S.A."/>
            <person name="Pawlowska T.E."/>
        </authorList>
    </citation>
    <scope>NUCLEOTIDE SEQUENCE [LARGE SCALE GENOMIC DNA]</scope>
    <source>
        <strain evidence="1 2">ATCC 11559</strain>
    </source>
</reference>